<dbReference type="PANTHER" id="PTHR47547:SF1">
    <property type="entry name" value="ASPARTATE-PROTON SYMPORTER"/>
    <property type="match status" value="1"/>
</dbReference>
<feature type="transmembrane region" description="Helical" evidence="6">
    <location>
        <begin position="208"/>
        <end position="225"/>
    </location>
</feature>
<evidence type="ECO:0000256" key="5">
    <source>
        <dbReference type="SAM" id="MobiDB-lite"/>
    </source>
</evidence>
<feature type="transmembrane region" description="Helical" evidence="6">
    <location>
        <begin position="572"/>
        <end position="594"/>
    </location>
</feature>
<reference evidence="8" key="1">
    <citation type="journal article" date="2019" name="Int. J. Syst. Evol. Microbiol.">
        <title>The Global Catalogue of Microorganisms (GCM) 10K type strain sequencing project: providing services to taxonomists for standard genome sequencing and annotation.</title>
        <authorList>
            <consortium name="The Broad Institute Genomics Platform"/>
            <consortium name="The Broad Institute Genome Sequencing Center for Infectious Disease"/>
            <person name="Wu L."/>
            <person name="Ma J."/>
        </authorList>
    </citation>
    <scope>NUCLEOTIDE SEQUENCE [LARGE SCALE GENOMIC DNA]</scope>
    <source>
        <strain evidence="8">JCM 17138</strain>
    </source>
</reference>
<dbReference type="InterPro" id="IPR002293">
    <property type="entry name" value="AA/rel_permease1"/>
</dbReference>
<feature type="transmembrane region" description="Helical" evidence="6">
    <location>
        <begin position="340"/>
        <end position="359"/>
    </location>
</feature>
<dbReference type="InterPro" id="IPR052962">
    <property type="entry name" value="AA_Transporter_AGT"/>
</dbReference>
<keyword evidence="8" id="KW-1185">Reference proteome</keyword>
<feature type="transmembrane region" description="Helical" evidence="6">
    <location>
        <begin position="395"/>
        <end position="417"/>
    </location>
</feature>
<feature type="transmembrane region" description="Helical" evidence="6">
    <location>
        <begin position="276"/>
        <end position="296"/>
    </location>
</feature>
<name>A0ABP7I5F7_9ACTN</name>
<dbReference type="PANTHER" id="PTHR47547">
    <property type="match status" value="1"/>
</dbReference>
<gene>
    <name evidence="7" type="ORF">GCM10022403_049600</name>
</gene>
<evidence type="ECO:0000256" key="1">
    <source>
        <dbReference type="ARBA" id="ARBA00004141"/>
    </source>
</evidence>
<keyword evidence="2 6" id="KW-0812">Transmembrane</keyword>
<feature type="transmembrane region" description="Helical" evidence="6">
    <location>
        <begin position="640"/>
        <end position="658"/>
    </location>
</feature>
<evidence type="ECO:0000256" key="2">
    <source>
        <dbReference type="ARBA" id="ARBA00022692"/>
    </source>
</evidence>
<organism evidence="7 8">
    <name type="scientific">Streptomyces coacervatus</name>
    <dbReference type="NCBI Taxonomy" id="647381"/>
    <lineage>
        <taxon>Bacteria</taxon>
        <taxon>Bacillati</taxon>
        <taxon>Actinomycetota</taxon>
        <taxon>Actinomycetes</taxon>
        <taxon>Kitasatosporales</taxon>
        <taxon>Streptomycetaceae</taxon>
        <taxon>Streptomyces</taxon>
    </lineage>
</organism>
<feature type="transmembrane region" description="Helical" evidence="6">
    <location>
        <begin position="423"/>
        <end position="443"/>
    </location>
</feature>
<feature type="transmembrane region" description="Helical" evidence="6">
    <location>
        <begin position="455"/>
        <end position="474"/>
    </location>
</feature>
<dbReference type="Pfam" id="PF13520">
    <property type="entry name" value="AA_permease_2"/>
    <property type="match status" value="1"/>
</dbReference>
<proteinExistence type="predicted"/>
<feature type="transmembrane region" description="Helical" evidence="6">
    <location>
        <begin position="542"/>
        <end position="560"/>
    </location>
</feature>
<evidence type="ECO:0000313" key="7">
    <source>
        <dbReference type="EMBL" id="GAA3809748.1"/>
    </source>
</evidence>
<accession>A0ABP7I5F7</accession>
<comment type="subcellular location">
    <subcellularLocation>
        <location evidence="1">Membrane</location>
        <topology evidence="1">Multi-pass membrane protein</topology>
    </subcellularLocation>
</comment>
<evidence type="ECO:0000256" key="3">
    <source>
        <dbReference type="ARBA" id="ARBA00022989"/>
    </source>
</evidence>
<feature type="transmembrane region" description="Helical" evidence="6">
    <location>
        <begin position="120"/>
        <end position="141"/>
    </location>
</feature>
<evidence type="ECO:0000256" key="6">
    <source>
        <dbReference type="SAM" id="Phobius"/>
    </source>
</evidence>
<feature type="transmembrane region" description="Helical" evidence="6">
    <location>
        <begin position="664"/>
        <end position="684"/>
    </location>
</feature>
<evidence type="ECO:0000256" key="4">
    <source>
        <dbReference type="ARBA" id="ARBA00023136"/>
    </source>
</evidence>
<feature type="transmembrane region" description="Helical" evidence="6">
    <location>
        <begin position="480"/>
        <end position="499"/>
    </location>
</feature>
<feature type="region of interest" description="Disordered" evidence="5">
    <location>
        <begin position="59"/>
        <end position="78"/>
    </location>
</feature>
<dbReference type="EMBL" id="BAABDE010000020">
    <property type="protein sequence ID" value="GAA3809748.1"/>
    <property type="molecule type" value="Genomic_DNA"/>
</dbReference>
<feature type="transmembrane region" description="Helical" evidence="6">
    <location>
        <begin position="308"/>
        <end position="328"/>
    </location>
</feature>
<feature type="compositionally biased region" description="Polar residues" evidence="5">
    <location>
        <begin position="91"/>
        <end position="102"/>
    </location>
</feature>
<comment type="caution">
    <text evidence="7">The sequence shown here is derived from an EMBL/GenBank/DDBJ whole genome shotgun (WGS) entry which is preliminary data.</text>
</comment>
<protein>
    <submittedName>
        <fullName evidence="7">APC family permease</fullName>
    </submittedName>
</protein>
<dbReference type="Proteomes" id="UP001501009">
    <property type="component" value="Unassembled WGS sequence"/>
</dbReference>
<keyword evidence="4 6" id="KW-0472">Membrane</keyword>
<evidence type="ECO:0000313" key="8">
    <source>
        <dbReference type="Proteomes" id="UP001501009"/>
    </source>
</evidence>
<sequence>MLDGGEEIGQLLECHRACQRCFRKLCQRFFLEEPRNFEGSPIARGLLILTASAEAVNGRTHKPQSAPDLPAPSRSDSSHLAISQVPRRSLVLQSPEQSQQTAPDEGADGRLRRTMSLQQVLFLGVGGQIGSGWLFAMLYAAGAAGPAAIISWLIGGALIMLIALAWMEVGAALPRSGAIVRYPYLTHGGLTGWIMGFSYWIANISLPAIEALAVITYLGSAFPGLDLMEVKAGVSVLTWPAGVLAGIGLMILFYLINTFGVRLLSEANRWVTWWKIIVPSATFVLLLFVFNSSNYTAQGFFPGGGGSVFETVAVSGIAFALMGFRGVIDFSGEVVNPRRTIPLGTIGCVLIPLAVYLALQIAFIGAVNWHDAGLSVGNWSGLGGSSWADGPLLHALRASSMAALGAFATVLLIDAVVSPGGAGYIYLGTAARVGFGLSVHGYLPKAFQKTNKHGIPWFSTLVTFVVGCVFFLPAPSWYRLVGFISAAMVLSALMAAVCLPVMRRHAPSLPRPFVLRQPKLWAPAGFLAAAGIMYWAGYVTLVNLTVVTFAGLAVYGAHYAPHRGWIPRPVGLTVSAVYLAAWIYVSDMGGWFLATGTKAADGSWPFPVYCAASTAVVAAYCATVWWLADAEGRRHTRSGFWLVFLLLATLPVSYVGEFGPVKDLAFPAGTLIELGVALTAYYWGVASGFATEELEQSVALEISRDATPAVALAD</sequence>
<feature type="transmembrane region" description="Helical" evidence="6">
    <location>
        <begin position="237"/>
        <end position="256"/>
    </location>
</feature>
<keyword evidence="3 6" id="KW-1133">Transmembrane helix</keyword>
<feature type="transmembrane region" description="Helical" evidence="6">
    <location>
        <begin position="147"/>
        <end position="167"/>
    </location>
</feature>
<dbReference type="Gene3D" id="1.20.1740.10">
    <property type="entry name" value="Amino acid/polyamine transporter I"/>
    <property type="match status" value="1"/>
</dbReference>
<feature type="transmembrane region" description="Helical" evidence="6">
    <location>
        <begin position="606"/>
        <end position="628"/>
    </location>
</feature>
<feature type="region of interest" description="Disordered" evidence="5">
    <location>
        <begin position="90"/>
        <end position="109"/>
    </location>
</feature>